<dbReference type="GO" id="GO:0004048">
    <property type="term" value="F:anthranilate phosphoribosyltransferase activity"/>
    <property type="evidence" value="ECO:0007669"/>
    <property type="project" value="InterPro"/>
</dbReference>
<evidence type="ECO:0000313" key="7">
    <source>
        <dbReference type="Proteomes" id="UP000729733"/>
    </source>
</evidence>
<reference evidence="6" key="1">
    <citation type="journal article" date="2021" name="Antonie Van Leeuwenhoek">
        <title>Draft genome and description of Waterburya agarophytonicola gen. nov. sp. nov. (Pleurocapsales, Cyanobacteria): a seaweed symbiont.</title>
        <authorList>
            <person name="Bonthond G."/>
            <person name="Shalygin S."/>
            <person name="Bayer T."/>
            <person name="Weinberger F."/>
        </authorList>
    </citation>
    <scope>NUCLEOTIDE SEQUENCE</scope>
    <source>
        <strain evidence="6">KI4</strain>
    </source>
</reference>
<dbReference type="InterPro" id="IPR035902">
    <property type="entry name" value="Nuc_phospho_transferase"/>
</dbReference>
<dbReference type="InterPro" id="IPR000312">
    <property type="entry name" value="Glycosyl_Trfase_fam3"/>
</dbReference>
<evidence type="ECO:0000256" key="3">
    <source>
        <dbReference type="ARBA" id="ARBA00023141"/>
    </source>
</evidence>
<comment type="caution">
    <text evidence="6">The sequence shown here is derived from an EMBL/GenBank/DDBJ whole genome shotgun (WGS) entry which is preliminary data.</text>
</comment>
<dbReference type="InterPro" id="IPR017459">
    <property type="entry name" value="Glycosyl_Trfase_fam3_N_dom"/>
</dbReference>
<protein>
    <submittedName>
        <fullName evidence="6">Anthranilate phosphoribosyltransferase family protein</fullName>
    </submittedName>
</protein>
<dbReference type="Proteomes" id="UP000729733">
    <property type="component" value="Unassembled WGS sequence"/>
</dbReference>
<accession>A0A964FH30</accession>
<dbReference type="EMBL" id="JADWDC010000050">
    <property type="protein sequence ID" value="MCC0178647.1"/>
    <property type="molecule type" value="Genomic_DNA"/>
</dbReference>
<evidence type="ECO:0000313" key="6">
    <source>
        <dbReference type="EMBL" id="MCC0178647.1"/>
    </source>
</evidence>
<keyword evidence="2" id="KW-0808">Transferase</keyword>
<dbReference type="PANTHER" id="PTHR43285:SF3">
    <property type="entry name" value="SLL1634 PROTEIN"/>
    <property type="match status" value="1"/>
</dbReference>
<dbReference type="SUPFAM" id="SSF47648">
    <property type="entry name" value="Nucleoside phosphorylase/phosphoribosyltransferase N-terminal domain"/>
    <property type="match status" value="1"/>
</dbReference>
<evidence type="ECO:0000256" key="1">
    <source>
        <dbReference type="ARBA" id="ARBA00022676"/>
    </source>
</evidence>
<proteinExistence type="predicted"/>
<dbReference type="SUPFAM" id="SSF52418">
    <property type="entry name" value="Nucleoside phosphorylase/phosphoribosyltransferase catalytic domain"/>
    <property type="match status" value="1"/>
</dbReference>
<keyword evidence="1 6" id="KW-0328">Glycosyltransferase</keyword>
<organism evidence="6 7">
    <name type="scientific">Waterburya agarophytonicola KI4</name>
    <dbReference type="NCBI Taxonomy" id="2874699"/>
    <lineage>
        <taxon>Bacteria</taxon>
        <taxon>Bacillati</taxon>
        <taxon>Cyanobacteriota</taxon>
        <taxon>Cyanophyceae</taxon>
        <taxon>Pleurocapsales</taxon>
        <taxon>Hyellaceae</taxon>
        <taxon>Waterburya</taxon>
        <taxon>Waterburya agarophytonicola</taxon>
    </lineage>
</organism>
<dbReference type="InterPro" id="IPR036320">
    <property type="entry name" value="Glycosyl_Trfase_fam3_N_dom_sf"/>
</dbReference>
<dbReference type="RefSeq" id="WP_229641750.1">
    <property type="nucleotide sequence ID" value="NZ_JADWDC010000050.1"/>
</dbReference>
<dbReference type="InterPro" id="IPR005940">
    <property type="entry name" value="Anthranilate_Pribosyl_Tfrase"/>
</dbReference>
<evidence type="ECO:0000259" key="5">
    <source>
        <dbReference type="Pfam" id="PF02885"/>
    </source>
</evidence>
<keyword evidence="3" id="KW-0028">Amino-acid biosynthesis</keyword>
<name>A0A964FH30_9CYAN</name>
<dbReference type="Pfam" id="PF00591">
    <property type="entry name" value="Glycos_transf_3"/>
    <property type="match status" value="1"/>
</dbReference>
<evidence type="ECO:0000256" key="2">
    <source>
        <dbReference type="ARBA" id="ARBA00022679"/>
    </source>
</evidence>
<feature type="domain" description="Glycosyl transferase family 3 N-terminal" evidence="5">
    <location>
        <begin position="6"/>
        <end position="67"/>
    </location>
</feature>
<dbReference type="Pfam" id="PF02885">
    <property type="entry name" value="Glycos_trans_3N"/>
    <property type="match status" value="1"/>
</dbReference>
<evidence type="ECO:0000259" key="4">
    <source>
        <dbReference type="Pfam" id="PF00591"/>
    </source>
</evidence>
<sequence length="347" mass="38323">MSDEFRELLKRVGSGTHTSKNLTRTETATATKMMLLQEATPAQIGAFAIAHRIKRPTPEELAGILDAFEVLGSKLTVNPHHDYKPVVLGNPYDGRSRTVPVTIITALILTTVNVPVVMHGGDCMPTKYGIPLIEIWQQLGVNFSDFNLAQAQEIYDQSCLGFLYLPQHFPEAHNFVPFREQIGKRPPFATAELAWCPIAGEANLVAGFVHPPTEERFRSAFKIRGTNDFTLVKGLEGSCDLSRSRTAIIAMGRSGSDFERLLLDPHDYNLRGSDILLESKSQVISLTQEVIEGSKSQLLPAAILNGGFYLWRFGRAKSLQEGFQLAADILITGKVKTKLSQLQTLCN</sequence>
<dbReference type="GO" id="GO:0005829">
    <property type="term" value="C:cytosol"/>
    <property type="evidence" value="ECO:0007669"/>
    <property type="project" value="TreeGrafter"/>
</dbReference>
<dbReference type="Gene3D" id="3.40.1030.10">
    <property type="entry name" value="Nucleoside phosphorylase/phosphoribosyltransferase catalytic domain"/>
    <property type="match status" value="1"/>
</dbReference>
<dbReference type="PANTHER" id="PTHR43285">
    <property type="entry name" value="ANTHRANILATE PHOSPHORIBOSYLTRANSFERASE"/>
    <property type="match status" value="1"/>
</dbReference>
<dbReference type="Gene3D" id="1.20.970.10">
    <property type="entry name" value="Transferase, Pyrimidine Nucleoside Phosphorylase, Chain C"/>
    <property type="match status" value="1"/>
</dbReference>
<dbReference type="AlphaFoldDB" id="A0A964FH30"/>
<keyword evidence="3" id="KW-0057">Aromatic amino acid biosynthesis</keyword>
<feature type="domain" description="Glycosyl transferase family 3" evidence="4">
    <location>
        <begin position="96"/>
        <end position="334"/>
    </location>
</feature>
<dbReference type="NCBIfam" id="NF005635">
    <property type="entry name" value="PRK07394.1"/>
    <property type="match status" value="1"/>
</dbReference>
<dbReference type="GO" id="GO:0000162">
    <property type="term" value="P:L-tryptophan biosynthetic process"/>
    <property type="evidence" value="ECO:0007669"/>
    <property type="project" value="InterPro"/>
</dbReference>
<gene>
    <name evidence="6" type="ORF">I4641_16880</name>
</gene>
<keyword evidence="7" id="KW-1185">Reference proteome</keyword>